<dbReference type="InterPro" id="IPR005588">
    <property type="entry name" value="MucB_RseB"/>
</dbReference>
<dbReference type="Gene3D" id="2.50.20.10">
    <property type="entry name" value="Lipoprotein localisation LolA/LolB/LppX"/>
    <property type="match status" value="1"/>
</dbReference>
<evidence type="ECO:0000259" key="7">
    <source>
        <dbReference type="Pfam" id="PF17188"/>
    </source>
</evidence>
<evidence type="ECO:0000256" key="5">
    <source>
        <dbReference type="SAM" id="SignalP"/>
    </source>
</evidence>
<dbReference type="Pfam" id="PF03888">
    <property type="entry name" value="MucB_RseB"/>
    <property type="match status" value="1"/>
</dbReference>
<evidence type="ECO:0000313" key="8">
    <source>
        <dbReference type="EMBL" id="ALP43715.1"/>
    </source>
</evidence>
<dbReference type="OrthoDB" id="7067274at2"/>
<evidence type="ECO:0000256" key="2">
    <source>
        <dbReference type="ARBA" id="ARBA00008150"/>
    </source>
</evidence>
<dbReference type="PIRSF" id="PIRSF005427">
    <property type="entry name" value="RseB"/>
    <property type="match status" value="1"/>
</dbReference>
<comment type="subcellular location">
    <subcellularLocation>
        <location evidence="1">Periplasm</location>
    </subcellularLocation>
</comment>
<feature type="signal peptide" evidence="5">
    <location>
        <begin position="1"/>
        <end position="21"/>
    </location>
</feature>
<protein>
    <submittedName>
        <fullName evidence="8">Sigma-E factor regulatory protein RseB</fullName>
    </submittedName>
</protein>
<feature type="chain" id="PRO_5015044408" evidence="5">
    <location>
        <begin position="22"/>
        <end position="326"/>
    </location>
</feature>
<evidence type="ECO:0000256" key="4">
    <source>
        <dbReference type="ARBA" id="ARBA00022764"/>
    </source>
</evidence>
<dbReference type="PANTHER" id="PTHR38782:SF1">
    <property type="entry name" value="SIGMA-E FACTOR REGULATORY PROTEIN RSEB"/>
    <property type="match status" value="1"/>
</dbReference>
<evidence type="ECO:0000256" key="3">
    <source>
        <dbReference type="ARBA" id="ARBA00022729"/>
    </source>
</evidence>
<organism evidence="8 9">
    <name type="scientific">Aeromonas schubertii</name>
    <dbReference type="NCBI Taxonomy" id="652"/>
    <lineage>
        <taxon>Bacteria</taxon>
        <taxon>Pseudomonadati</taxon>
        <taxon>Pseudomonadota</taxon>
        <taxon>Gammaproteobacteria</taxon>
        <taxon>Aeromonadales</taxon>
        <taxon>Aeromonadaceae</taxon>
        <taxon>Aeromonas</taxon>
    </lineage>
</organism>
<dbReference type="KEGG" id="asr:WL1483_4296"/>
<dbReference type="GO" id="GO:0032885">
    <property type="term" value="P:regulation of polysaccharide biosynthetic process"/>
    <property type="evidence" value="ECO:0007669"/>
    <property type="project" value="TreeGrafter"/>
</dbReference>
<evidence type="ECO:0000256" key="1">
    <source>
        <dbReference type="ARBA" id="ARBA00004418"/>
    </source>
</evidence>
<gene>
    <name evidence="8" type="ORF">WL1483_4296</name>
</gene>
<feature type="domain" description="MucB/RseB C-terminal" evidence="7">
    <location>
        <begin position="219"/>
        <end position="317"/>
    </location>
</feature>
<dbReference type="RefSeq" id="WP_050667446.1">
    <property type="nucleotide sequence ID" value="NZ_CDDB01000079.1"/>
</dbReference>
<evidence type="ECO:0000313" key="9">
    <source>
        <dbReference type="Proteomes" id="UP000058114"/>
    </source>
</evidence>
<keyword evidence="4" id="KW-0574">Periplasm</keyword>
<dbReference type="PATRIC" id="fig|652.5.peg.849"/>
<dbReference type="InterPro" id="IPR038484">
    <property type="entry name" value="MucB/RseB_C_sf"/>
</dbReference>
<accession>A0A0S2SPN4</accession>
<comment type="similarity">
    <text evidence="2">Belongs to the RseB family.</text>
</comment>
<feature type="domain" description="MucB/RseB N-terminal" evidence="6">
    <location>
        <begin position="25"/>
        <end position="191"/>
    </location>
</feature>
<reference evidence="8 9" key="2">
    <citation type="journal article" date="2016" name="Genome Announc.">
        <title>Complete Genome Sequence of the Highly Virulent Aeromonas schubertii Strain WL1483, Isolated from Diseased Snakehead Fish (Channa argus) in China.</title>
        <authorList>
            <person name="Liu L."/>
            <person name="Li N."/>
            <person name="Zhang D."/>
            <person name="Fu X."/>
            <person name="Shi C."/>
            <person name="Lin Q."/>
            <person name="Hao G."/>
        </authorList>
    </citation>
    <scope>NUCLEOTIDE SEQUENCE [LARGE SCALE GENOMIC DNA]</scope>
    <source>
        <strain evidence="8 9">WL1483</strain>
    </source>
</reference>
<dbReference type="InterPro" id="IPR033436">
    <property type="entry name" value="MucB/RseB_C"/>
</dbReference>
<dbReference type="Proteomes" id="UP000058114">
    <property type="component" value="Chromosome"/>
</dbReference>
<name>A0A0S2SPN4_9GAMM</name>
<proteinExistence type="inferred from homology"/>
<dbReference type="Pfam" id="PF17188">
    <property type="entry name" value="MucB_RseB_C"/>
    <property type="match status" value="1"/>
</dbReference>
<evidence type="ECO:0000259" key="6">
    <source>
        <dbReference type="Pfam" id="PF03888"/>
    </source>
</evidence>
<dbReference type="InterPro" id="IPR033434">
    <property type="entry name" value="MucB/RseB_N"/>
</dbReference>
<keyword evidence="3 5" id="KW-0732">Signal</keyword>
<dbReference type="CDD" id="cd16327">
    <property type="entry name" value="RseB"/>
    <property type="match status" value="1"/>
</dbReference>
<dbReference type="EMBL" id="CP013067">
    <property type="protein sequence ID" value="ALP43715.1"/>
    <property type="molecule type" value="Genomic_DNA"/>
</dbReference>
<dbReference type="STRING" id="652.WL1483_4296"/>
<sequence length="326" mass="36324">MRKSRLAVSAALLLICSQASADPASAEALLQQMQSASHHRHFELSMVKVRQGRIESLRYSHTIIKGQQVAHLTHLDGQNIEFLQRADDYTFFEAGHSPYTLKGARFPGIWSALQRVPLDQLTRSYDVVMAGRSRVAGQVSQVVRLVPRDGEKYGFVLWLDEESHLLLRVDMIDREGNLVEQVLGVDLDLLTAAPAWLAKLAAESQPPALALEEAYQAPQQELAWRITWLPDGFILKSRDRHRLVATNQPVDYMMASDGLVDLSVYVSRADPQQSVRQQLIRQGATTLVSFVNDVGVEITVVGEVPAETAKRIAESIKPLSRNEAVQ</sequence>
<dbReference type="Gene3D" id="3.30.200.100">
    <property type="entry name" value="MucB/RseB, C-terminal domain"/>
    <property type="match status" value="1"/>
</dbReference>
<dbReference type="PANTHER" id="PTHR38782">
    <property type="match status" value="1"/>
</dbReference>
<reference evidence="9" key="1">
    <citation type="submission" date="2015-10" db="EMBL/GenBank/DDBJ databases">
        <title>Complete Genome Sequence of Aeromonas schubertii strain WL1483.</title>
        <authorList>
            <person name="Liu L."/>
        </authorList>
    </citation>
    <scope>NUCLEOTIDE SEQUENCE [LARGE SCALE GENOMIC DNA]</scope>
    <source>
        <strain evidence="9">WL1483</strain>
    </source>
</reference>
<dbReference type="GO" id="GO:0045152">
    <property type="term" value="F:antisigma factor binding"/>
    <property type="evidence" value="ECO:0007669"/>
    <property type="project" value="TreeGrafter"/>
</dbReference>
<dbReference type="AlphaFoldDB" id="A0A0S2SPN4"/>
<dbReference type="GO" id="GO:0030288">
    <property type="term" value="C:outer membrane-bounded periplasmic space"/>
    <property type="evidence" value="ECO:0007669"/>
    <property type="project" value="TreeGrafter"/>
</dbReference>